<dbReference type="AlphaFoldDB" id="A0A4Y7PQL0"/>
<evidence type="ECO:0000313" key="11">
    <source>
        <dbReference type="Proteomes" id="UP000294933"/>
    </source>
</evidence>
<evidence type="ECO:0000256" key="5">
    <source>
        <dbReference type="ARBA" id="ARBA00031396"/>
    </source>
</evidence>
<evidence type="ECO:0000259" key="8">
    <source>
        <dbReference type="SMART" id="SM01070"/>
    </source>
</evidence>
<dbReference type="InterPro" id="IPR013874">
    <property type="entry name" value="Cdc37_Hsp90-bd"/>
</dbReference>
<evidence type="ECO:0000256" key="2">
    <source>
        <dbReference type="ARBA" id="ARBA00006222"/>
    </source>
</evidence>
<dbReference type="PANTHER" id="PTHR12800:SF4">
    <property type="entry name" value="HSP90 CO-CHAPERONE CDC37"/>
    <property type="match status" value="1"/>
</dbReference>
<evidence type="ECO:0000256" key="3">
    <source>
        <dbReference type="ARBA" id="ARBA00022490"/>
    </source>
</evidence>
<dbReference type="VEuPathDB" id="FungiDB:BD410DRAFT_794026"/>
<feature type="domain" description="Cdc37 C-terminal" evidence="7">
    <location>
        <begin position="376"/>
        <end position="485"/>
    </location>
</feature>
<dbReference type="Gene3D" id="1.20.58.610">
    <property type="entry name" value="Cdc37, Hsp90 binding domain"/>
    <property type="match status" value="1"/>
</dbReference>
<protein>
    <recommendedName>
        <fullName evidence="5">Hsp90 chaperone protein kinase-targeting subunit</fullName>
    </recommendedName>
</protein>
<dbReference type="InterPro" id="IPR013855">
    <property type="entry name" value="Cdc37_N_dom"/>
</dbReference>
<dbReference type="Pfam" id="PF08564">
    <property type="entry name" value="CDC37_C"/>
    <property type="match status" value="1"/>
</dbReference>
<name>A0A4Y7PQL0_9AGAM</name>
<dbReference type="GO" id="GO:0005737">
    <property type="term" value="C:cytoplasm"/>
    <property type="evidence" value="ECO:0007669"/>
    <property type="project" value="UniProtKB-SubCell"/>
</dbReference>
<evidence type="ECO:0000256" key="1">
    <source>
        <dbReference type="ARBA" id="ARBA00004496"/>
    </source>
</evidence>
<dbReference type="SUPFAM" id="SSF101391">
    <property type="entry name" value="Hsp90 co-chaperone CDC37"/>
    <property type="match status" value="1"/>
</dbReference>
<evidence type="ECO:0000313" key="10">
    <source>
        <dbReference type="EMBL" id="TDL17727.1"/>
    </source>
</evidence>
<evidence type="ECO:0000259" key="9">
    <source>
        <dbReference type="SMART" id="SM01071"/>
    </source>
</evidence>
<feature type="region of interest" description="Disordered" evidence="6">
    <location>
        <begin position="165"/>
        <end position="203"/>
    </location>
</feature>
<feature type="compositionally biased region" description="Pro residues" evidence="6">
    <location>
        <begin position="189"/>
        <end position="199"/>
    </location>
</feature>
<dbReference type="InterPro" id="IPR004918">
    <property type="entry name" value="Cdc37"/>
</dbReference>
<sequence>MPLNYSKWDQLELSDDSDIEGHPNVDHKSLVRWKQRDIHEKRQVRNAKIAGLQAEIATNDVLLPRLRTITEDVHAAPDGPQYFSQLVERLQKEPSPEAPAKPQGGQSITYDDMILSLLRQITAEAKEKGVENNNERLREALIAGLKGHVAKLGEHQETIKKELADEEAEKHKKITSDDMKDGWDNKYVPPKPDPAPVPGVKPKGKTAEYEVLNPKAVEKTAAATSPSPMDYEDEDAELPQMTPNLTEFSKIPLRAYEQSFHYIQEHRDIYVPGASDALLVQAFSAQSEGKSAYAKQCIFQSLLLQYCEKLGKDGVRLFFKRMMSEDPRAEAVFLKDVEDTYAHLLARSKIAAEEAAAAGGEQIQLVPEHAGQQISFTIPDGPPPEHLRLEGPGTENLDVEEVRKALQMRWDVFQGFSKEFREALAAQSLEKVNKVLGAMSVEEAERTVGLLDNAGILNFAEGGIRDQTGGDEAEEGDDEEDADDEGEDGDDVE</sequence>
<proteinExistence type="inferred from homology"/>
<dbReference type="GO" id="GO:0019901">
    <property type="term" value="F:protein kinase binding"/>
    <property type="evidence" value="ECO:0007669"/>
    <property type="project" value="InterPro"/>
</dbReference>
<dbReference type="Proteomes" id="UP000294933">
    <property type="component" value="Unassembled WGS sequence"/>
</dbReference>
<accession>A0A4Y7PQL0</accession>
<evidence type="ECO:0000256" key="4">
    <source>
        <dbReference type="ARBA" id="ARBA00023186"/>
    </source>
</evidence>
<dbReference type="GO" id="GO:0006457">
    <property type="term" value="P:protein folding"/>
    <property type="evidence" value="ECO:0007669"/>
    <property type="project" value="TreeGrafter"/>
</dbReference>
<gene>
    <name evidence="10" type="ORF">BD410DRAFT_794026</name>
</gene>
<dbReference type="EMBL" id="ML170217">
    <property type="protein sequence ID" value="TDL17727.1"/>
    <property type="molecule type" value="Genomic_DNA"/>
</dbReference>
<feature type="compositionally biased region" description="Basic and acidic residues" evidence="6">
    <location>
        <begin position="165"/>
        <end position="184"/>
    </location>
</feature>
<dbReference type="SMART" id="SM01069">
    <property type="entry name" value="CDC37_C"/>
    <property type="match status" value="1"/>
</dbReference>
<feature type="compositionally biased region" description="Acidic residues" evidence="6">
    <location>
        <begin position="469"/>
        <end position="493"/>
    </location>
</feature>
<dbReference type="OrthoDB" id="440202at2759"/>
<dbReference type="GO" id="GO:0050821">
    <property type="term" value="P:protein stabilization"/>
    <property type="evidence" value="ECO:0007669"/>
    <property type="project" value="TreeGrafter"/>
</dbReference>
<reference evidence="10 11" key="1">
    <citation type="submission" date="2018-06" db="EMBL/GenBank/DDBJ databases">
        <title>A transcriptomic atlas of mushroom development highlights an independent origin of complex multicellularity.</title>
        <authorList>
            <consortium name="DOE Joint Genome Institute"/>
            <person name="Krizsan K."/>
            <person name="Almasi E."/>
            <person name="Merenyi Z."/>
            <person name="Sahu N."/>
            <person name="Viragh M."/>
            <person name="Koszo T."/>
            <person name="Mondo S."/>
            <person name="Kiss B."/>
            <person name="Balint B."/>
            <person name="Kues U."/>
            <person name="Barry K."/>
            <person name="Hegedus J.C."/>
            <person name="Henrissat B."/>
            <person name="Johnson J."/>
            <person name="Lipzen A."/>
            <person name="Ohm R."/>
            <person name="Nagy I."/>
            <person name="Pangilinan J."/>
            <person name="Yan J."/>
            <person name="Xiong Y."/>
            <person name="Grigoriev I.V."/>
            <person name="Hibbett D.S."/>
            <person name="Nagy L.G."/>
        </authorList>
    </citation>
    <scope>NUCLEOTIDE SEQUENCE [LARGE SCALE GENOMIC DNA]</scope>
    <source>
        <strain evidence="10 11">SZMC22713</strain>
    </source>
</reference>
<keyword evidence="3" id="KW-0963">Cytoplasm</keyword>
<dbReference type="InterPro" id="IPR038189">
    <property type="entry name" value="Cdc37_Hsp90-bd_sf"/>
</dbReference>
<evidence type="ECO:0000259" key="7">
    <source>
        <dbReference type="SMART" id="SM01069"/>
    </source>
</evidence>
<dbReference type="GO" id="GO:0031072">
    <property type="term" value="F:heat shock protein binding"/>
    <property type="evidence" value="ECO:0007669"/>
    <property type="project" value="TreeGrafter"/>
</dbReference>
<dbReference type="SMART" id="SM01071">
    <property type="entry name" value="CDC37_N"/>
    <property type="match status" value="1"/>
</dbReference>
<feature type="domain" description="Cdc37 Hsp90 binding" evidence="8">
    <location>
        <begin position="185"/>
        <end position="359"/>
    </location>
</feature>
<dbReference type="GO" id="GO:0051082">
    <property type="term" value="F:unfolded protein binding"/>
    <property type="evidence" value="ECO:0007669"/>
    <property type="project" value="TreeGrafter"/>
</dbReference>
<keyword evidence="11" id="KW-1185">Reference proteome</keyword>
<evidence type="ECO:0000256" key="6">
    <source>
        <dbReference type="SAM" id="MobiDB-lite"/>
    </source>
</evidence>
<feature type="domain" description="Cdc37 N-terminal" evidence="9">
    <location>
        <begin position="2"/>
        <end position="186"/>
    </location>
</feature>
<feature type="region of interest" description="Disordered" evidence="6">
    <location>
        <begin position="462"/>
        <end position="493"/>
    </location>
</feature>
<dbReference type="SMART" id="SM01070">
    <property type="entry name" value="CDC37_M"/>
    <property type="match status" value="1"/>
</dbReference>
<organism evidence="10 11">
    <name type="scientific">Rickenella mellea</name>
    <dbReference type="NCBI Taxonomy" id="50990"/>
    <lineage>
        <taxon>Eukaryota</taxon>
        <taxon>Fungi</taxon>
        <taxon>Dikarya</taxon>
        <taxon>Basidiomycota</taxon>
        <taxon>Agaricomycotina</taxon>
        <taxon>Agaricomycetes</taxon>
        <taxon>Hymenochaetales</taxon>
        <taxon>Rickenellaceae</taxon>
        <taxon>Rickenella</taxon>
    </lineage>
</organism>
<comment type="similarity">
    <text evidence="2">Belongs to the CDC37 family.</text>
</comment>
<comment type="subcellular location">
    <subcellularLocation>
        <location evidence="1">Cytoplasm</location>
    </subcellularLocation>
</comment>
<dbReference type="Pfam" id="PF08565">
    <property type="entry name" value="CDC37_M"/>
    <property type="match status" value="1"/>
</dbReference>
<dbReference type="Pfam" id="PF03234">
    <property type="entry name" value="CDC37_N"/>
    <property type="match status" value="1"/>
</dbReference>
<dbReference type="STRING" id="50990.A0A4Y7PQL0"/>
<dbReference type="PANTHER" id="PTHR12800">
    <property type="entry name" value="CDC37-RELATED"/>
    <property type="match status" value="1"/>
</dbReference>
<dbReference type="InterPro" id="IPR013873">
    <property type="entry name" value="Cdc37_C"/>
</dbReference>
<keyword evidence="4" id="KW-0143">Chaperone</keyword>
<dbReference type="GO" id="GO:0051087">
    <property type="term" value="F:protein-folding chaperone binding"/>
    <property type="evidence" value="ECO:0007669"/>
    <property type="project" value="TreeGrafter"/>
</dbReference>